<dbReference type="KEGG" id="asau:88172156"/>
<dbReference type="GO" id="GO:0045943">
    <property type="term" value="P:positive regulation of transcription by RNA polymerase I"/>
    <property type="evidence" value="ECO:0007669"/>
    <property type="project" value="InterPro"/>
</dbReference>
<dbReference type="GO" id="GO:0032040">
    <property type="term" value="C:small-subunit processome"/>
    <property type="evidence" value="ECO:0007669"/>
    <property type="project" value="InterPro"/>
</dbReference>
<evidence type="ECO:0000256" key="5">
    <source>
        <dbReference type="ARBA" id="ARBA00022737"/>
    </source>
</evidence>
<dbReference type="InterPro" id="IPR015943">
    <property type="entry name" value="WD40/YVTN_repeat-like_dom_sf"/>
</dbReference>
<organism evidence="9 10">
    <name type="scientific">Australozyma saopauloensis</name>
    <dbReference type="NCBI Taxonomy" id="291208"/>
    <lineage>
        <taxon>Eukaryota</taxon>
        <taxon>Fungi</taxon>
        <taxon>Dikarya</taxon>
        <taxon>Ascomycota</taxon>
        <taxon>Saccharomycotina</taxon>
        <taxon>Pichiomycetes</taxon>
        <taxon>Metschnikowiaceae</taxon>
        <taxon>Australozyma</taxon>
    </lineage>
</organism>
<reference evidence="9 10" key="1">
    <citation type="submission" date="2023-10" db="EMBL/GenBank/DDBJ databases">
        <title>Draft Genome Sequence of Candida saopaulonensis from a very Premature Infant with Sepsis.</title>
        <authorList>
            <person name="Ning Y."/>
            <person name="Dai R."/>
            <person name="Xiao M."/>
            <person name="Xu Y."/>
            <person name="Yan Q."/>
            <person name="Zhang L."/>
        </authorList>
    </citation>
    <scope>NUCLEOTIDE SEQUENCE [LARGE SCALE GENOMIC DNA]</scope>
    <source>
        <strain evidence="9 10">19XY460</strain>
    </source>
</reference>
<evidence type="ECO:0000256" key="4">
    <source>
        <dbReference type="ARBA" id="ARBA00022574"/>
    </source>
</evidence>
<keyword evidence="5" id="KW-0677">Repeat</keyword>
<dbReference type="SMART" id="SM00320">
    <property type="entry name" value="WD40"/>
    <property type="match status" value="3"/>
</dbReference>
<dbReference type="GO" id="GO:0006364">
    <property type="term" value="P:rRNA processing"/>
    <property type="evidence" value="ECO:0007669"/>
    <property type="project" value="UniProtKB-KW"/>
</dbReference>
<dbReference type="Pfam" id="PF00400">
    <property type="entry name" value="WD40"/>
    <property type="match status" value="2"/>
</dbReference>
<dbReference type="RefSeq" id="XP_062876225.1">
    <property type="nucleotide sequence ID" value="XM_063020155.1"/>
</dbReference>
<gene>
    <name evidence="9" type="ORF">PUMCH_001088</name>
</gene>
<dbReference type="InterPro" id="IPR001680">
    <property type="entry name" value="WD40_rpt"/>
</dbReference>
<dbReference type="GO" id="GO:2000234">
    <property type="term" value="P:positive regulation of rRNA processing"/>
    <property type="evidence" value="ECO:0007669"/>
    <property type="project" value="TreeGrafter"/>
</dbReference>
<keyword evidence="7" id="KW-0539">Nucleus</keyword>
<sequence length="809" mass="88436">MAEISKRWATSMITGGNPLVFTGPCSFPAVSSVDGKYSIVLLSRQIRVYLLQTRQCIRTVDMDMLKVVAVCLDPGNSSQLACFTKKDMFYVSWQENLAEPVVATLAIEPTIEGFVDVFKSASDCYYVLAENDSVLSVLSVDRETAKSCVLFQIEGAHEYAVSRNGHKLAVVLESLQALLYDLTAAVSAPSAKHTQLGFQDAIERTVESFAFPHKSVSCMAVSSTGIIAIGTLLGHINVLYGGSSTGTPKGFLRWHIEPVKSVEFSVDENYLVSGGTEKVLVFWHLVLDRAQFLPRLSGPIDRIFADSNRPDHYSVALRISEGALKIGAHELLVISGLDLVSRLSYAPVCPTFNSSMSKALNAARKRHQKIGGNVKSISHNITAKLTMHPTTKHMYTAQGSSVQAYDLIRGEQAFVQHIAPQVSTGKVRSEKKLVDPEVKEISFTTDGAWMATFDSMPSLNFDNLMSKNDTSYALKFWFWNESSWELTLKVVDPHGPGLEIGCILSNSAESFTTIDKNGGIRIWRPRLNNPLRAVKSLVASQKHSTQTVWTLRRASQTSTITSPVSACYAPDGSFLVVSHDNIAKIYDSAQLLPIDFAIPPVDLPIESLAITGSCLVITSQLKILSYDLVSAREAPLFLHVFARGMGNLVAVDTNKQLIAVAYNEWDTEAESSVYSTISVFSPNSLVPIYSTTSHKAIASLATTQAGFLFMNVDSEVGILSLEDKKKIAGIQQEDDISAQMNKMLINAQAAANVLFAKTVNRKVQSEQVEDSTKFTSQKSVDPALLLSIFNNVDGVGLDSLFEKVVRVSQ</sequence>
<keyword evidence="10" id="KW-1185">Reference proteome</keyword>
<dbReference type="SUPFAM" id="SSF82171">
    <property type="entry name" value="DPP6 N-terminal domain-like"/>
    <property type="match status" value="1"/>
</dbReference>
<evidence type="ECO:0000256" key="1">
    <source>
        <dbReference type="ARBA" id="ARBA00004604"/>
    </source>
</evidence>
<evidence type="ECO:0000256" key="2">
    <source>
        <dbReference type="ARBA" id="ARBA00022517"/>
    </source>
</evidence>
<comment type="subcellular location">
    <subcellularLocation>
        <location evidence="1">Nucleus</location>
        <location evidence="1">Nucleolus</location>
    </subcellularLocation>
</comment>
<dbReference type="InterPro" id="IPR036322">
    <property type="entry name" value="WD40_repeat_dom_sf"/>
</dbReference>
<dbReference type="EMBL" id="CP138894">
    <property type="protein sequence ID" value="WPK23839.1"/>
    <property type="molecule type" value="Genomic_DNA"/>
</dbReference>
<evidence type="ECO:0000256" key="7">
    <source>
        <dbReference type="ARBA" id="ARBA00023242"/>
    </source>
</evidence>
<accession>A0AAX4H5U1</accession>
<feature type="repeat" description="WD" evidence="8">
    <location>
        <begin position="252"/>
        <end position="285"/>
    </location>
</feature>
<dbReference type="PROSITE" id="PS50082">
    <property type="entry name" value="WD_REPEATS_2"/>
    <property type="match status" value="1"/>
</dbReference>
<dbReference type="GO" id="GO:0003723">
    <property type="term" value="F:RNA binding"/>
    <property type="evidence" value="ECO:0007669"/>
    <property type="project" value="InterPro"/>
</dbReference>
<keyword evidence="3" id="KW-0698">rRNA processing</keyword>
<protein>
    <recommendedName>
        <fullName evidence="11">NET1-associated nuclear protein 1</fullName>
    </recommendedName>
</protein>
<dbReference type="SUPFAM" id="SSF50978">
    <property type="entry name" value="WD40 repeat-like"/>
    <property type="match status" value="2"/>
</dbReference>
<dbReference type="PANTHER" id="PTHR44215">
    <property type="entry name" value="WD REPEAT-CONTAINING PROTEIN 75"/>
    <property type="match status" value="1"/>
</dbReference>
<evidence type="ECO:0000256" key="3">
    <source>
        <dbReference type="ARBA" id="ARBA00022552"/>
    </source>
</evidence>
<evidence type="ECO:0000313" key="9">
    <source>
        <dbReference type="EMBL" id="WPK23839.1"/>
    </source>
</evidence>
<dbReference type="Proteomes" id="UP001338582">
    <property type="component" value="Chromosome 1"/>
</dbReference>
<evidence type="ECO:0000256" key="6">
    <source>
        <dbReference type="ARBA" id="ARBA00023163"/>
    </source>
</evidence>
<dbReference type="AlphaFoldDB" id="A0AAX4H5U1"/>
<keyword evidence="4 8" id="KW-0853">WD repeat</keyword>
<keyword evidence="2" id="KW-0690">Ribosome biogenesis</keyword>
<dbReference type="PROSITE" id="PS50294">
    <property type="entry name" value="WD_REPEATS_REGION"/>
    <property type="match status" value="1"/>
</dbReference>
<evidence type="ECO:0000256" key="8">
    <source>
        <dbReference type="PROSITE-ProRule" id="PRU00221"/>
    </source>
</evidence>
<evidence type="ECO:0008006" key="11">
    <source>
        <dbReference type="Google" id="ProtNLM"/>
    </source>
</evidence>
<dbReference type="InterPro" id="IPR053826">
    <property type="entry name" value="WDR75"/>
</dbReference>
<dbReference type="GeneID" id="88172156"/>
<proteinExistence type="predicted"/>
<name>A0AAX4H5U1_9ASCO</name>
<keyword evidence="6" id="KW-0804">Transcription</keyword>
<evidence type="ECO:0000313" key="10">
    <source>
        <dbReference type="Proteomes" id="UP001338582"/>
    </source>
</evidence>
<dbReference type="PANTHER" id="PTHR44215:SF1">
    <property type="entry name" value="WD REPEAT-CONTAINING PROTEIN 75"/>
    <property type="match status" value="1"/>
</dbReference>
<dbReference type="Gene3D" id="2.130.10.10">
    <property type="entry name" value="YVTN repeat-like/Quinoprotein amine dehydrogenase"/>
    <property type="match status" value="2"/>
</dbReference>